<evidence type="ECO:0000259" key="1">
    <source>
        <dbReference type="PROSITE" id="PS50943"/>
    </source>
</evidence>
<dbReference type="RefSeq" id="WP_317491037.1">
    <property type="nucleotide sequence ID" value="NZ_CP136051.1"/>
</dbReference>
<dbReference type="SUPFAM" id="SSF143880">
    <property type="entry name" value="NE0471 N-terminal domain-like"/>
    <property type="match status" value="1"/>
</dbReference>
<keyword evidence="3" id="KW-1185">Reference proteome</keyword>
<dbReference type="SUPFAM" id="SSF47413">
    <property type="entry name" value="lambda repressor-like DNA-binding domains"/>
    <property type="match status" value="1"/>
</dbReference>
<reference evidence="2 3" key="1">
    <citation type="journal article" date="2023" name="Microbiol. Resour. Announc.">
        <title>Complete Genome Sequence of Imperialibacter roseus strain P4T.</title>
        <authorList>
            <person name="Tizabi D.R."/>
            <person name="Bachvaroff T."/>
            <person name="Hill R.T."/>
        </authorList>
    </citation>
    <scope>NUCLEOTIDE SEQUENCE [LARGE SCALE GENOMIC DNA]</scope>
    <source>
        <strain evidence="2 3">P4T</strain>
    </source>
</reference>
<dbReference type="Pfam" id="PF01381">
    <property type="entry name" value="HTH_3"/>
    <property type="match status" value="1"/>
</dbReference>
<dbReference type="SMART" id="SM00530">
    <property type="entry name" value="HTH_XRE"/>
    <property type="match status" value="1"/>
</dbReference>
<dbReference type="InterPro" id="IPR001387">
    <property type="entry name" value="Cro/C1-type_HTH"/>
</dbReference>
<organism evidence="2 3">
    <name type="scientific">Imperialibacter roseus</name>
    <dbReference type="NCBI Taxonomy" id="1324217"/>
    <lineage>
        <taxon>Bacteria</taxon>
        <taxon>Pseudomonadati</taxon>
        <taxon>Bacteroidota</taxon>
        <taxon>Cytophagia</taxon>
        <taxon>Cytophagales</taxon>
        <taxon>Flammeovirgaceae</taxon>
        <taxon>Imperialibacter</taxon>
    </lineage>
</organism>
<proteinExistence type="predicted"/>
<dbReference type="PROSITE" id="PS50943">
    <property type="entry name" value="HTH_CROC1"/>
    <property type="match status" value="1"/>
</dbReference>
<gene>
    <name evidence="2" type="ORF">RT717_07055</name>
</gene>
<sequence>MRKKLGIPRIIKIQKVNGLTIQCMFNNGQSRILDFDGIFKQWKIGESDVEYPLLSPEEFKKVELRNFTLSWPNIPVTLLSEDGSEVRHPYELSPDELYMLSEPAEASDSQKFGSLIRTARIKAGLTQEQLAQRSGTSRFYISRLENNRTDVELSTFRKIVEAGLDKHFKLIIE</sequence>
<evidence type="ECO:0000313" key="2">
    <source>
        <dbReference type="EMBL" id="WOK08396.1"/>
    </source>
</evidence>
<evidence type="ECO:0000313" key="3">
    <source>
        <dbReference type="Proteomes" id="UP001302349"/>
    </source>
</evidence>
<accession>A0ABZ0IUX0</accession>
<dbReference type="CDD" id="cd00093">
    <property type="entry name" value="HTH_XRE"/>
    <property type="match status" value="1"/>
</dbReference>
<dbReference type="InterPro" id="IPR010982">
    <property type="entry name" value="Lambda_DNA-bd_dom_sf"/>
</dbReference>
<name>A0ABZ0IUX0_9BACT</name>
<feature type="domain" description="HTH cro/C1-type" evidence="1">
    <location>
        <begin position="116"/>
        <end position="162"/>
    </location>
</feature>
<dbReference type="InterPro" id="IPR036782">
    <property type="entry name" value="NE0471-like_N"/>
</dbReference>
<protein>
    <submittedName>
        <fullName evidence="2">Helix-turn-helix transcriptional regulator</fullName>
    </submittedName>
</protein>
<dbReference type="Gene3D" id="1.10.260.40">
    <property type="entry name" value="lambda repressor-like DNA-binding domains"/>
    <property type="match status" value="1"/>
</dbReference>
<dbReference type="EMBL" id="CP136051">
    <property type="protein sequence ID" value="WOK08396.1"/>
    <property type="molecule type" value="Genomic_DNA"/>
</dbReference>
<dbReference type="Proteomes" id="UP001302349">
    <property type="component" value="Chromosome"/>
</dbReference>
<dbReference type="Gene3D" id="3.30.2020.10">
    <property type="entry name" value="NE0471-like N-terminal domain"/>
    <property type="match status" value="1"/>
</dbReference>